<feature type="transmembrane region" description="Helical" evidence="7">
    <location>
        <begin position="320"/>
        <end position="341"/>
    </location>
</feature>
<keyword evidence="4 7" id="KW-0812">Transmembrane</keyword>
<evidence type="ECO:0000256" key="3">
    <source>
        <dbReference type="ARBA" id="ARBA00009025"/>
    </source>
</evidence>
<keyword evidence="7" id="KW-0679">Respiratory chain</keyword>
<dbReference type="GO" id="GO:0003954">
    <property type="term" value="F:NADH dehydrogenase activity"/>
    <property type="evidence" value="ECO:0007669"/>
    <property type="project" value="TreeGrafter"/>
</dbReference>
<geneLocation type="mitochondrion" evidence="9"/>
<keyword evidence="5 7" id="KW-1133">Transmembrane helix</keyword>
<comment type="similarity">
    <text evidence="3 7">Belongs to the complex I subunit 4 family.</text>
</comment>
<protein>
    <recommendedName>
        <fullName evidence="7">NADH-ubiquinone oxidoreductase chain 4</fullName>
        <ecNumber evidence="7">7.1.1.2</ecNumber>
    </recommendedName>
</protein>
<dbReference type="EC" id="7.1.1.2" evidence="7"/>
<sequence>MLLSSLLLSPIISIIVIMFLPSNSSLIKRLGLLSSISTLWISLLLWVSLDNSIYLTISNNHNYPIDLSVDGISIFFILLTTFIIPIAILSNWSNLEEGLSIKYYIVLILLIELLLLLVFTVTDLLLFYIFFEAILPPLFLLIGLYGSQRKIKASFYLFLYTFLGSLFMLLSFLAIYWMTGTTNIFLLKDMSISIPVQKILWVSIFFALAIKTPLVPLHLWLPYAHAESPLGGSVILAGIVLKLSLYGILRILIPILPEASIYYTPWVYTICVITILYSSLTTLRQIDLKVIIAYSSIGHMALCILGAFSNTLEGIEGSILLAIAHGLVSPALFICVGGVLYDRTHTRIINYYRGLASYMPLFSVIFFVLTLCNIAIPFSANFLGELMVLGGSFQRMPLLTLLSGSSVILSAGYAIWLYIRIICGSYSPYLNVLSDVTWREVYLILPLLVITIILGVHPDILLDVIHHPVTTILY</sequence>
<feature type="transmembrane region" description="Helical" evidence="7">
    <location>
        <begin position="101"/>
        <end position="119"/>
    </location>
</feature>
<feature type="transmembrane region" description="Helical" evidence="7">
    <location>
        <begin position="233"/>
        <end position="253"/>
    </location>
</feature>
<evidence type="ECO:0000256" key="6">
    <source>
        <dbReference type="ARBA" id="ARBA00023136"/>
    </source>
</evidence>
<feature type="transmembrane region" description="Helical" evidence="7">
    <location>
        <begin position="157"/>
        <end position="179"/>
    </location>
</feature>
<feature type="transmembrane region" description="Helical" evidence="7">
    <location>
        <begin position="6"/>
        <end position="23"/>
    </location>
</feature>
<dbReference type="PANTHER" id="PTHR43507:SF1">
    <property type="entry name" value="NADH-UBIQUINONE OXIDOREDUCTASE CHAIN 4"/>
    <property type="match status" value="1"/>
</dbReference>
<dbReference type="InterPro" id="IPR010227">
    <property type="entry name" value="NADH_Q_OxRdtase_chainM/4"/>
</dbReference>
<evidence type="ECO:0000259" key="8">
    <source>
        <dbReference type="Pfam" id="PF00361"/>
    </source>
</evidence>
<dbReference type="AlphaFoldDB" id="A0A8A6W4H5"/>
<keyword evidence="7" id="KW-0813">Transport</keyword>
<evidence type="ECO:0000256" key="1">
    <source>
        <dbReference type="ARBA" id="ARBA00003257"/>
    </source>
</evidence>
<feature type="transmembrane region" description="Helical" evidence="7">
    <location>
        <begin position="290"/>
        <end position="308"/>
    </location>
</feature>
<evidence type="ECO:0000313" key="9">
    <source>
        <dbReference type="EMBL" id="QTK22288.1"/>
    </source>
</evidence>
<comment type="function">
    <text evidence="1">Core subunit of the mitochondrial membrane respiratory chain NADH dehydrogenase (Complex I) that is believed to belong to the minimal assembly required for catalysis. Complex I functions in the transfer of electrons from NADH to the respiratory chain. The immediate electron acceptor for the enzyme is believed to be ubiquinone.</text>
</comment>
<dbReference type="PRINTS" id="PR01437">
    <property type="entry name" value="NUOXDRDTASE4"/>
</dbReference>
<dbReference type="RefSeq" id="YP_010248524.1">
    <property type="nucleotide sequence ID" value="NC_060318.1"/>
</dbReference>
<feature type="domain" description="NADH:quinone oxidoreductase/Mrp antiporter transmembrane" evidence="8">
    <location>
        <begin position="122"/>
        <end position="404"/>
    </location>
</feature>
<evidence type="ECO:0000256" key="5">
    <source>
        <dbReference type="ARBA" id="ARBA00022989"/>
    </source>
</evidence>
<dbReference type="Pfam" id="PF00361">
    <property type="entry name" value="Proton_antipo_M"/>
    <property type="match status" value="1"/>
</dbReference>
<keyword evidence="7" id="KW-0249">Electron transport</keyword>
<keyword evidence="6 7" id="KW-0472">Membrane</keyword>
<feature type="transmembrane region" description="Helical" evidence="7">
    <location>
        <begin position="398"/>
        <end position="419"/>
    </location>
</feature>
<dbReference type="GeneID" id="70587546"/>
<gene>
    <name evidence="9" type="primary">nad4</name>
</gene>
<feature type="transmembrane region" description="Helical" evidence="7">
    <location>
        <begin position="69"/>
        <end position="89"/>
    </location>
</feature>
<dbReference type="NCBIfam" id="TIGR01972">
    <property type="entry name" value="NDH_I_M"/>
    <property type="match status" value="1"/>
</dbReference>
<keyword evidence="7 9" id="KW-0496">Mitochondrion</keyword>
<feature type="transmembrane region" description="Helical" evidence="7">
    <location>
        <begin position="199"/>
        <end position="221"/>
    </location>
</feature>
<name>A0A8A6W4H5_9ASCO</name>
<comment type="catalytic activity">
    <reaction evidence="7">
        <text>a ubiquinone + NADH + 5 H(+)(in) = a ubiquinol + NAD(+) + 4 H(+)(out)</text>
        <dbReference type="Rhea" id="RHEA:29091"/>
        <dbReference type="Rhea" id="RHEA-COMP:9565"/>
        <dbReference type="Rhea" id="RHEA-COMP:9566"/>
        <dbReference type="ChEBI" id="CHEBI:15378"/>
        <dbReference type="ChEBI" id="CHEBI:16389"/>
        <dbReference type="ChEBI" id="CHEBI:17976"/>
        <dbReference type="ChEBI" id="CHEBI:57540"/>
        <dbReference type="ChEBI" id="CHEBI:57945"/>
        <dbReference type="EC" id="7.1.1.2"/>
    </reaction>
</comment>
<dbReference type="GO" id="GO:0048039">
    <property type="term" value="F:ubiquinone binding"/>
    <property type="evidence" value="ECO:0007669"/>
    <property type="project" value="TreeGrafter"/>
</dbReference>
<dbReference type="EMBL" id="MT726211">
    <property type="protein sequence ID" value="QTK22288.1"/>
    <property type="molecule type" value="Genomic_DNA"/>
</dbReference>
<keyword evidence="7" id="KW-0520">NAD</keyword>
<feature type="transmembrane region" description="Helical" evidence="7">
    <location>
        <begin position="265"/>
        <end position="283"/>
    </location>
</feature>
<comment type="subcellular location">
    <subcellularLocation>
        <location evidence="2">Membrane</location>
        <topology evidence="2">Multi-pass membrane protein</topology>
    </subcellularLocation>
    <subcellularLocation>
        <location evidence="7">Mitochondrion membrane</location>
        <topology evidence="7">Multi-pass membrane protein</topology>
    </subcellularLocation>
</comment>
<comment type="function">
    <text evidence="7">Core subunit of the mitochondrial membrane respiratory chain NADH dehydrogenase (Complex I) which catalyzes electron transfer from NADH through the respiratory chain, using ubiquinone as an electron acceptor. Essential for the catalytic activity and assembly of complex I.</text>
</comment>
<dbReference type="InterPro" id="IPR001750">
    <property type="entry name" value="ND/Mrp_TM"/>
</dbReference>
<proteinExistence type="inferred from homology"/>
<evidence type="ECO:0000256" key="4">
    <source>
        <dbReference type="ARBA" id="ARBA00022692"/>
    </source>
</evidence>
<reference evidence="9" key="1">
    <citation type="journal article" date="2021" name="Commun. Biol.">
        <title>Genomic insights into the host specific adaptation of the Pneumocystis genus.</title>
        <authorList>
            <person name="Cisse O.H."/>
            <person name="Ma L."/>
            <person name="Dekker J.P."/>
            <person name="Khil P.P."/>
            <person name="Youn J.-H."/>
            <person name="Brenchley J.M."/>
            <person name="Blair R."/>
            <person name="Pahar B."/>
            <person name="Chabe M."/>
            <person name="Van Rompay K.K.A."/>
            <person name="Keesler R."/>
            <person name="Sukura A."/>
            <person name="Hirsch V."/>
            <person name="Kutty G."/>
            <person name="Liu Y."/>
            <person name="Peng L."/>
            <person name="Chen J."/>
            <person name="Song J."/>
            <person name="Weissenbacher-Lang C."/>
            <person name="Xu J."/>
            <person name="Upham N.S."/>
            <person name="Stajich J.E."/>
            <person name="Cuomo C.A."/>
            <person name="Cushion M.T."/>
            <person name="Kovacs J.A."/>
        </authorList>
    </citation>
    <scope>NUCLEOTIDE SEQUENCE</scope>
    <source>
        <strain evidence="9">2A/95-19#1A</strain>
    </source>
</reference>
<organism evidence="9">
    <name type="scientific">Pneumocystis wakefieldiae</name>
    <dbReference type="NCBI Taxonomy" id="38082"/>
    <lineage>
        <taxon>Eukaryota</taxon>
        <taxon>Fungi</taxon>
        <taxon>Dikarya</taxon>
        <taxon>Ascomycota</taxon>
        <taxon>Taphrinomycotina</taxon>
        <taxon>Pneumocystomycetes</taxon>
        <taxon>Pneumocystaceae</taxon>
        <taxon>Pneumocystis</taxon>
    </lineage>
</organism>
<feature type="transmembrane region" description="Helical" evidence="7">
    <location>
        <begin position="440"/>
        <end position="457"/>
    </location>
</feature>
<accession>A0A8A6W4H5</accession>
<dbReference type="GO" id="GO:0042773">
    <property type="term" value="P:ATP synthesis coupled electron transport"/>
    <property type="evidence" value="ECO:0007669"/>
    <property type="project" value="InterPro"/>
</dbReference>
<dbReference type="PANTHER" id="PTHR43507">
    <property type="entry name" value="NADH-UBIQUINONE OXIDOREDUCTASE CHAIN 4"/>
    <property type="match status" value="1"/>
</dbReference>
<evidence type="ECO:0000256" key="7">
    <source>
        <dbReference type="RuleBase" id="RU003297"/>
    </source>
</evidence>
<feature type="transmembrane region" description="Helical" evidence="7">
    <location>
        <begin position="30"/>
        <end position="49"/>
    </location>
</feature>
<dbReference type="GO" id="GO:0015990">
    <property type="term" value="P:electron transport coupled proton transport"/>
    <property type="evidence" value="ECO:0007669"/>
    <property type="project" value="TreeGrafter"/>
</dbReference>
<dbReference type="InterPro" id="IPR003918">
    <property type="entry name" value="NADH_UbQ_OxRdtase"/>
</dbReference>
<keyword evidence="7" id="KW-0830">Ubiquinone</keyword>
<feature type="transmembrane region" description="Helical" evidence="7">
    <location>
        <begin position="361"/>
        <end position="378"/>
    </location>
</feature>
<dbReference type="GO" id="GO:0031966">
    <property type="term" value="C:mitochondrial membrane"/>
    <property type="evidence" value="ECO:0007669"/>
    <property type="project" value="UniProtKB-SubCell"/>
</dbReference>
<feature type="transmembrane region" description="Helical" evidence="7">
    <location>
        <begin position="125"/>
        <end position="145"/>
    </location>
</feature>
<evidence type="ECO:0000256" key="2">
    <source>
        <dbReference type="ARBA" id="ARBA00004141"/>
    </source>
</evidence>
<dbReference type="GO" id="GO:0008137">
    <property type="term" value="F:NADH dehydrogenase (ubiquinone) activity"/>
    <property type="evidence" value="ECO:0007669"/>
    <property type="project" value="UniProtKB-UniRule"/>
</dbReference>